<accession>X0X0K0</accession>
<sequence length="186" mass="21840">MKKVLITITNTNWIHRNTVLVLLKLQLEQRYETVIDLPTENPYENNLNHIVKKFINSDFDYWLQIDSDNAPTKNPLDLVELDKDIMLLPYLQWHCTNEDIQKGNYPIYTVIMDDVGEGFKEHKDMKGLQKVDAGGSGCMLIARRVLEKMSPFVRTYDKHGRVVLGVDFNYCRKAREKGFEVWCHYD</sequence>
<protein>
    <recommendedName>
        <fullName evidence="2">Glycosyltransferase 2-like domain-containing protein</fullName>
    </recommendedName>
</protein>
<evidence type="ECO:0000313" key="1">
    <source>
        <dbReference type="EMBL" id="GAG30208.1"/>
    </source>
</evidence>
<gene>
    <name evidence="1" type="ORF">S01H1_66373</name>
</gene>
<comment type="caution">
    <text evidence="1">The sequence shown here is derived from an EMBL/GenBank/DDBJ whole genome shotgun (WGS) entry which is preliminary data.</text>
</comment>
<evidence type="ECO:0008006" key="2">
    <source>
        <dbReference type="Google" id="ProtNLM"/>
    </source>
</evidence>
<proteinExistence type="predicted"/>
<dbReference type="EMBL" id="BARS01043882">
    <property type="protein sequence ID" value="GAG30208.1"/>
    <property type="molecule type" value="Genomic_DNA"/>
</dbReference>
<dbReference type="Gene3D" id="3.90.550.10">
    <property type="entry name" value="Spore Coat Polysaccharide Biosynthesis Protein SpsA, Chain A"/>
    <property type="match status" value="1"/>
</dbReference>
<dbReference type="AlphaFoldDB" id="X0X0K0"/>
<reference evidence="1" key="1">
    <citation type="journal article" date="2014" name="Front. Microbiol.">
        <title>High frequency of phylogenetically diverse reductive dehalogenase-homologous genes in deep subseafloor sedimentary metagenomes.</title>
        <authorList>
            <person name="Kawai M."/>
            <person name="Futagami T."/>
            <person name="Toyoda A."/>
            <person name="Takaki Y."/>
            <person name="Nishi S."/>
            <person name="Hori S."/>
            <person name="Arai W."/>
            <person name="Tsubouchi T."/>
            <person name="Morono Y."/>
            <person name="Uchiyama I."/>
            <person name="Ito T."/>
            <person name="Fujiyama A."/>
            <person name="Inagaki F."/>
            <person name="Takami H."/>
        </authorList>
    </citation>
    <scope>NUCLEOTIDE SEQUENCE</scope>
    <source>
        <strain evidence="1">Expedition CK06-06</strain>
    </source>
</reference>
<organism evidence="1">
    <name type="scientific">marine sediment metagenome</name>
    <dbReference type="NCBI Taxonomy" id="412755"/>
    <lineage>
        <taxon>unclassified sequences</taxon>
        <taxon>metagenomes</taxon>
        <taxon>ecological metagenomes</taxon>
    </lineage>
</organism>
<dbReference type="SUPFAM" id="SSF53448">
    <property type="entry name" value="Nucleotide-diphospho-sugar transferases"/>
    <property type="match status" value="1"/>
</dbReference>
<name>X0X0K0_9ZZZZ</name>
<feature type="non-terminal residue" evidence="1">
    <location>
        <position position="186"/>
    </location>
</feature>
<dbReference type="InterPro" id="IPR029044">
    <property type="entry name" value="Nucleotide-diphossugar_trans"/>
</dbReference>